<evidence type="ECO:0000313" key="3">
    <source>
        <dbReference type="Proteomes" id="UP000438760"/>
    </source>
</evidence>
<feature type="signal peptide" evidence="1">
    <location>
        <begin position="1"/>
        <end position="19"/>
    </location>
</feature>
<dbReference type="AlphaFoldDB" id="A0A6I3LE44"/>
<feature type="chain" id="PRO_5026094498" description="Auto-transporter adhesin head GIN domain-containing protein" evidence="1">
    <location>
        <begin position="20"/>
        <end position="280"/>
    </location>
</feature>
<proteinExistence type="predicted"/>
<keyword evidence="1" id="KW-0732">Signal</keyword>
<organism evidence="2 3">
    <name type="scientific">Myroides albus</name>
    <dbReference type="NCBI Taxonomy" id="2562892"/>
    <lineage>
        <taxon>Bacteria</taxon>
        <taxon>Pseudomonadati</taxon>
        <taxon>Bacteroidota</taxon>
        <taxon>Flavobacteriia</taxon>
        <taxon>Flavobacteriales</taxon>
        <taxon>Flavobacteriaceae</taxon>
        <taxon>Myroides</taxon>
    </lineage>
</organism>
<dbReference type="RefSeq" id="WP_155091760.1">
    <property type="nucleotide sequence ID" value="NZ_CP102754.1"/>
</dbReference>
<protein>
    <recommendedName>
        <fullName evidence="4">Auto-transporter adhesin head GIN domain-containing protein</fullName>
    </recommendedName>
</protein>
<evidence type="ECO:0000313" key="2">
    <source>
        <dbReference type="EMBL" id="MTG97719.1"/>
    </source>
</evidence>
<evidence type="ECO:0000256" key="1">
    <source>
        <dbReference type="SAM" id="SignalP"/>
    </source>
</evidence>
<evidence type="ECO:0008006" key="4">
    <source>
        <dbReference type="Google" id="ProtNLM"/>
    </source>
</evidence>
<keyword evidence="3" id="KW-1185">Reference proteome</keyword>
<accession>A0A6I3LE44</accession>
<dbReference type="EMBL" id="WMJX01000009">
    <property type="protein sequence ID" value="MTG97719.1"/>
    <property type="molecule type" value="Genomic_DNA"/>
</dbReference>
<dbReference type="Proteomes" id="UP000438760">
    <property type="component" value="Unassembled WGS sequence"/>
</dbReference>
<gene>
    <name evidence="2" type="ORF">GJV76_06135</name>
</gene>
<comment type="caution">
    <text evidence="2">The sequence shown here is derived from an EMBL/GenBank/DDBJ whole genome shotgun (WGS) entry which is preliminary data.</text>
</comment>
<sequence length="280" mass="31425">MKKILLFVGCMVATMQLQAQESVVLQLDVKANTNYKITSEDKDSTITNLLGDKDMVELLKKEGAEFPTYETTENNTTYNLQWIKAKKNKLDFTLDLDNIVTREFKANSLVSTDVEKDIKGFTSGTLDVKKGLKLTKELNGKYASLEEDLTTLLDDLFNSSGFPETPIKVNDTFDSEAQKKVKLSAENEVLLTVKESVKLTKIENNKAYLLIESLITSESTSEKFAEMKGKESKVVVYDMKDKYFESINGEVSMTVNIATDGDLTINMTNNKTQNVKISKI</sequence>
<dbReference type="OrthoDB" id="1438821at2"/>
<name>A0A6I3LE44_9FLAO</name>
<reference evidence="2 3" key="1">
    <citation type="submission" date="2019-11" db="EMBL/GenBank/DDBJ databases">
        <title>Genome of Strain BIT-d1.</title>
        <authorList>
            <person name="Yang Y."/>
        </authorList>
    </citation>
    <scope>NUCLEOTIDE SEQUENCE [LARGE SCALE GENOMIC DNA]</scope>
    <source>
        <strain evidence="2 3">BIT-d1</strain>
    </source>
</reference>